<keyword evidence="1" id="KW-0472">Membrane</keyword>
<reference evidence="2 3" key="1">
    <citation type="submission" date="2018-10" db="EMBL/GenBank/DDBJ databases">
        <title>Sequencing the genomes of 1000 actinobacteria strains.</title>
        <authorList>
            <person name="Klenk H.-P."/>
        </authorList>
    </citation>
    <scope>NUCLEOTIDE SEQUENCE [LARGE SCALE GENOMIC DNA]</scope>
    <source>
        <strain evidence="2 3">DSM 43800</strain>
    </source>
</reference>
<accession>A0A495W3Z5</accession>
<dbReference type="EMBL" id="RBXO01000001">
    <property type="protein sequence ID" value="RKT55820.1"/>
    <property type="molecule type" value="Genomic_DNA"/>
</dbReference>
<sequence>MGGSTGVRPWVVGVAAAVSLAVAVLVAVAGYRLVTRGAEPMGGVGAAKTGVDEVREDLEPLRKRFPPLAGATGARWMSGTYGRGDAPGPSTYWIDAVVTLPADEVRRLVAAHGPTAQGRSPEVVAGLRERVPAGPFLTGEAFDRAFTHERWTASAFLDERSGQVVVVATGT</sequence>
<protein>
    <submittedName>
        <fullName evidence="2">Uncharacterized protein</fullName>
    </submittedName>
</protein>
<dbReference type="AlphaFoldDB" id="A0A495W3Z5"/>
<keyword evidence="1" id="KW-0812">Transmembrane</keyword>
<keyword evidence="1" id="KW-1133">Transmembrane helix</keyword>
<gene>
    <name evidence="2" type="ORF">C8E97_4507</name>
</gene>
<keyword evidence="3" id="KW-1185">Reference proteome</keyword>
<comment type="caution">
    <text evidence="2">The sequence shown here is derived from an EMBL/GenBank/DDBJ whole genome shotgun (WGS) entry which is preliminary data.</text>
</comment>
<proteinExistence type="predicted"/>
<dbReference type="RefSeq" id="WP_121007473.1">
    <property type="nucleotide sequence ID" value="NZ_RBXO01000001.1"/>
</dbReference>
<evidence type="ECO:0000256" key="1">
    <source>
        <dbReference type="SAM" id="Phobius"/>
    </source>
</evidence>
<name>A0A495W3Z5_9PSEU</name>
<dbReference type="Proteomes" id="UP000282084">
    <property type="component" value="Unassembled WGS sequence"/>
</dbReference>
<feature type="transmembrane region" description="Helical" evidence="1">
    <location>
        <begin position="12"/>
        <end position="34"/>
    </location>
</feature>
<organism evidence="2 3">
    <name type="scientific">Saccharothrix australiensis</name>
    <dbReference type="NCBI Taxonomy" id="2072"/>
    <lineage>
        <taxon>Bacteria</taxon>
        <taxon>Bacillati</taxon>
        <taxon>Actinomycetota</taxon>
        <taxon>Actinomycetes</taxon>
        <taxon>Pseudonocardiales</taxon>
        <taxon>Pseudonocardiaceae</taxon>
        <taxon>Saccharothrix</taxon>
    </lineage>
</organism>
<evidence type="ECO:0000313" key="3">
    <source>
        <dbReference type="Proteomes" id="UP000282084"/>
    </source>
</evidence>
<evidence type="ECO:0000313" key="2">
    <source>
        <dbReference type="EMBL" id="RKT55820.1"/>
    </source>
</evidence>
<dbReference type="OrthoDB" id="5118825at2"/>